<protein>
    <submittedName>
        <fullName evidence="1">DUF4926 domain-containing protein</fullName>
    </submittedName>
</protein>
<proteinExistence type="predicted"/>
<reference evidence="1 2" key="1">
    <citation type="submission" date="2019-05" db="EMBL/GenBank/DDBJ databases">
        <title>Whole genome sequence analysis of Cupriavidus campinensis S14E4C strain.</title>
        <authorList>
            <person name="Abbaszade G."/>
            <person name="Szabo A."/>
            <person name="Toumi M."/>
            <person name="Toth E."/>
        </authorList>
    </citation>
    <scope>NUCLEOTIDE SEQUENCE [LARGE SCALE GENOMIC DNA]</scope>
    <source>
        <strain evidence="1 2">S14E4C</strain>
    </source>
</reference>
<dbReference type="Proteomes" id="UP000318943">
    <property type="component" value="Unassembled WGS sequence"/>
</dbReference>
<dbReference type="Pfam" id="PF16277">
    <property type="entry name" value="DUF4926"/>
    <property type="match status" value="1"/>
</dbReference>
<evidence type="ECO:0000313" key="1">
    <source>
        <dbReference type="EMBL" id="TSP14093.1"/>
    </source>
</evidence>
<comment type="caution">
    <text evidence="1">The sequence shown here is derived from an EMBL/GenBank/DDBJ whole genome shotgun (WGS) entry which is preliminary data.</text>
</comment>
<dbReference type="InterPro" id="IPR032568">
    <property type="entry name" value="DUF4926"/>
</dbReference>
<accession>A0ABY3EU38</accession>
<name>A0ABY3EU38_9BURK</name>
<keyword evidence="2" id="KW-1185">Reference proteome</keyword>
<sequence>MVNANLLDVVLLTEDIPEEGLRAGMKGTVVEVHQNPYLAYEVEFCDEMGRTSALVALLPNQIRVVWRQS</sequence>
<evidence type="ECO:0000313" key="2">
    <source>
        <dbReference type="Proteomes" id="UP000318943"/>
    </source>
</evidence>
<dbReference type="RefSeq" id="WP_144194986.1">
    <property type="nucleotide sequence ID" value="NZ_CAJPVH010000013.1"/>
</dbReference>
<organism evidence="1 2">
    <name type="scientific">Cupriavidus campinensis</name>
    <dbReference type="NCBI Taxonomy" id="151783"/>
    <lineage>
        <taxon>Bacteria</taxon>
        <taxon>Pseudomonadati</taxon>
        <taxon>Pseudomonadota</taxon>
        <taxon>Betaproteobacteria</taxon>
        <taxon>Burkholderiales</taxon>
        <taxon>Burkholderiaceae</taxon>
        <taxon>Cupriavidus</taxon>
    </lineage>
</organism>
<dbReference type="EMBL" id="VCIZ01000001">
    <property type="protein sequence ID" value="TSP14093.1"/>
    <property type="molecule type" value="Genomic_DNA"/>
</dbReference>
<gene>
    <name evidence="1" type="ORF">FGG12_00010</name>
</gene>